<gene>
    <name evidence="14" type="ordered locus">Toce_1454</name>
</gene>
<keyword evidence="6 14" id="KW-0418">Kinase</keyword>
<comment type="subcellular location">
    <subcellularLocation>
        <location evidence="2">Membrane</location>
    </subcellularLocation>
</comment>
<dbReference type="GO" id="GO:0016020">
    <property type="term" value="C:membrane"/>
    <property type="evidence" value="ECO:0007669"/>
    <property type="project" value="UniProtKB-SubCell"/>
</dbReference>
<dbReference type="GO" id="GO:0030295">
    <property type="term" value="F:protein kinase activator activity"/>
    <property type="evidence" value="ECO:0007669"/>
    <property type="project" value="TreeGrafter"/>
</dbReference>
<dbReference type="FunFam" id="1.10.287.130:FF:000001">
    <property type="entry name" value="Two-component sensor histidine kinase"/>
    <property type="match status" value="1"/>
</dbReference>
<name>D9RXY2_THEOJ</name>
<dbReference type="InterPro" id="IPR003594">
    <property type="entry name" value="HATPase_dom"/>
</dbReference>
<dbReference type="EMBL" id="CP002131">
    <property type="protein sequence ID" value="ADL08206.1"/>
    <property type="molecule type" value="Genomic_DNA"/>
</dbReference>
<evidence type="ECO:0000313" key="15">
    <source>
        <dbReference type="Proteomes" id="UP000000272"/>
    </source>
</evidence>
<dbReference type="InterPro" id="IPR050351">
    <property type="entry name" value="BphY/WalK/GraS-like"/>
</dbReference>
<feature type="domain" description="PAS" evidence="11">
    <location>
        <begin position="242"/>
        <end position="278"/>
    </location>
</feature>
<dbReference type="SMART" id="SM00387">
    <property type="entry name" value="HATPase_c"/>
    <property type="match status" value="1"/>
</dbReference>
<keyword evidence="7" id="KW-0902">Two-component regulatory system</keyword>
<dbReference type="FunFam" id="3.30.565.10:FF:000006">
    <property type="entry name" value="Sensor histidine kinase WalK"/>
    <property type="match status" value="1"/>
</dbReference>
<sequence length="586" mass="65454">MNFRKTITGKLWLYMTLLTIVTLVSSGFILSSFFEDFYIKIKQNEMINEGQQLVALIIRGIEPAELIDISKFINAHAVVVDRRGLITACSNMFQYGYRVPIDGGRLADVLKGDVVVYKGYLPQFDTSMLMVALPITRDGSVVGGLILFSPMASIQESIWQIRRGILFVAAGAVLISTALSFGLSENITRPLVKMKKVAEGMARGEFGDKVEPETDDEIGTLARTLNFLSDALKKNITELSQEKNQLRNVLLSMTDGVITLDSSGRVLMANPQAEELLGNGPQGSFDLELTVEQVLGELVQRVKHNKKSLQDEVKVEGRILSVRLAPLLNDESEVWGVVAVLQDVTREKKLESLRREFVANVSHELRTPLTYLQGYTEALIDGMVKQPEEKKKYLNIILEETLRLRRLVNDLLDLSLMETGHLTLKKDNISLNKLIERVIKKVNPVAEKKRVNITAELKELPLIYADEDRMEQVLINLIDNALRYTENGGEIIIEASAGTESVTVCVKDRGPGIPEDELPFIWERFYKVDKARTRDNGGTGIGLAIVKNIIEAHGGKVWAKNLRDSGAVFCFNIPFGKRLDNKALPE</sequence>
<dbReference type="Pfam" id="PF02518">
    <property type="entry name" value="HATPase_c"/>
    <property type="match status" value="1"/>
</dbReference>
<dbReference type="Gene3D" id="6.10.340.10">
    <property type="match status" value="1"/>
</dbReference>
<dbReference type="InterPro" id="IPR003660">
    <property type="entry name" value="HAMP_dom"/>
</dbReference>
<dbReference type="CDD" id="cd00075">
    <property type="entry name" value="HATPase"/>
    <property type="match status" value="1"/>
</dbReference>
<feature type="domain" description="Histidine kinase" evidence="10">
    <location>
        <begin position="360"/>
        <end position="577"/>
    </location>
</feature>
<dbReference type="SUPFAM" id="SSF158472">
    <property type="entry name" value="HAMP domain-like"/>
    <property type="match status" value="1"/>
</dbReference>
<dbReference type="CDD" id="cd00130">
    <property type="entry name" value="PAS"/>
    <property type="match status" value="1"/>
</dbReference>
<feature type="transmembrane region" description="Helical" evidence="9">
    <location>
        <begin position="12"/>
        <end position="34"/>
    </location>
</feature>
<dbReference type="Pfam" id="PF00672">
    <property type="entry name" value="HAMP"/>
    <property type="match status" value="1"/>
</dbReference>
<keyword evidence="15" id="KW-1185">Reference proteome</keyword>
<dbReference type="InterPro" id="IPR004358">
    <property type="entry name" value="Sig_transdc_His_kin-like_C"/>
</dbReference>
<dbReference type="SUPFAM" id="SSF55874">
    <property type="entry name" value="ATPase domain of HSP90 chaperone/DNA topoisomerase II/histidine kinase"/>
    <property type="match status" value="1"/>
</dbReference>
<dbReference type="Gene3D" id="1.10.287.130">
    <property type="match status" value="1"/>
</dbReference>
<dbReference type="InterPro" id="IPR036097">
    <property type="entry name" value="HisK_dim/P_sf"/>
</dbReference>
<dbReference type="AlphaFoldDB" id="D9RXY2"/>
<evidence type="ECO:0000313" key="14">
    <source>
        <dbReference type="EMBL" id="ADL08206.1"/>
    </source>
</evidence>
<evidence type="ECO:0000256" key="6">
    <source>
        <dbReference type="ARBA" id="ARBA00022777"/>
    </source>
</evidence>
<evidence type="ECO:0000256" key="3">
    <source>
        <dbReference type="ARBA" id="ARBA00012438"/>
    </source>
</evidence>
<dbReference type="InterPro" id="IPR000014">
    <property type="entry name" value="PAS"/>
</dbReference>
<dbReference type="HOGENOM" id="CLU_000445_89_2_9"/>
<dbReference type="InterPro" id="IPR003661">
    <property type="entry name" value="HisK_dim/P_dom"/>
</dbReference>
<keyword evidence="9" id="KW-0812">Transmembrane</keyword>
<feature type="domain" description="PAC" evidence="12">
    <location>
        <begin position="303"/>
        <end position="356"/>
    </location>
</feature>
<dbReference type="PROSITE" id="PS50112">
    <property type="entry name" value="PAS"/>
    <property type="match status" value="1"/>
</dbReference>
<keyword evidence="9" id="KW-1133">Transmembrane helix</keyword>
<dbReference type="Pfam" id="PF00512">
    <property type="entry name" value="HisKA"/>
    <property type="match status" value="1"/>
</dbReference>
<dbReference type="CDD" id="cd06225">
    <property type="entry name" value="HAMP"/>
    <property type="match status" value="1"/>
</dbReference>
<dbReference type="KEGG" id="toc:Toce_1454"/>
<dbReference type="GO" id="GO:0006355">
    <property type="term" value="P:regulation of DNA-templated transcription"/>
    <property type="evidence" value="ECO:0007669"/>
    <property type="project" value="InterPro"/>
</dbReference>
<evidence type="ECO:0000256" key="4">
    <source>
        <dbReference type="ARBA" id="ARBA00022553"/>
    </source>
</evidence>
<evidence type="ECO:0000256" key="8">
    <source>
        <dbReference type="ARBA" id="ARBA00023136"/>
    </source>
</evidence>
<dbReference type="SMART" id="SM00091">
    <property type="entry name" value="PAS"/>
    <property type="match status" value="1"/>
</dbReference>
<feature type="domain" description="HAMP" evidence="13">
    <location>
        <begin position="185"/>
        <end position="237"/>
    </location>
</feature>
<dbReference type="Pfam" id="PF00989">
    <property type="entry name" value="PAS"/>
    <property type="match status" value="1"/>
</dbReference>
<dbReference type="SMART" id="SM00304">
    <property type="entry name" value="HAMP"/>
    <property type="match status" value="1"/>
</dbReference>
<evidence type="ECO:0000256" key="5">
    <source>
        <dbReference type="ARBA" id="ARBA00022679"/>
    </source>
</evidence>
<protein>
    <recommendedName>
        <fullName evidence="3">histidine kinase</fullName>
        <ecNumber evidence="3">2.7.13.3</ecNumber>
    </recommendedName>
</protein>
<dbReference type="OrthoDB" id="9796330at2"/>
<dbReference type="InterPro" id="IPR000700">
    <property type="entry name" value="PAS-assoc_C"/>
</dbReference>
<reference evidence="14 15" key="1">
    <citation type="journal article" date="2010" name="Stand. Genomic Sci.">
        <title>Complete genome sequence of Thermosediminibacter oceani type strain (JW/IW-1228P).</title>
        <authorList>
            <person name="Pitluck S."/>
            <person name="Yasawong M."/>
            <person name="Munk C."/>
            <person name="Nolan M."/>
            <person name="Lapidus A."/>
            <person name="Lucas S."/>
            <person name="Glavina Del Rio T."/>
            <person name="Tice H."/>
            <person name="Cheng J.F."/>
            <person name="Bruce D."/>
            <person name="Detter C."/>
            <person name="Tapia R."/>
            <person name="Han C."/>
            <person name="Goodwin L."/>
            <person name="Liolios K."/>
            <person name="Ivanova N."/>
            <person name="Mavromatis K."/>
            <person name="Mikhailova N."/>
            <person name="Pati A."/>
            <person name="Chen A."/>
            <person name="Palaniappan K."/>
            <person name="Land M."/>
            <person name="Hauser L."/>
            <person name="Chang Y.J."/>
            <person name="Jeffries C.D."/>
            <person name="Rohde M."/>
            <person name="Spring S."/>
            <person name="Sikorski J."/>
            <person name="Goker M."/>
            <person name="Woyke T."/>
            <person name="Bristow J."/>
            <person name="Eisen J.A."/>
            <person name="Markowitz V."/>
            <person name="Hugenholtz P."/>
            <person name="Kyrpides N.C."/>
            <person name="Klenk H.P."/>
        </authorList>
    </citation>
    <scope>NUCLEOTIDE SEQUENCE [LARGE SCALE GENOMIC DNA]</scope>
    <source>
        <strain evidence="15">ATCC BAA-1034 / DSM 16646 / JW/IW-1228P</strain>
    </source>
</reference>
<dbReference type="PROSITE" id="PS50113">
    <property type="entry name" value="PAC"/>
    <property type="match status" value="1"/>
</dbReference>
<evidence type="ECO:0000256" key="1">
    <source>
        <dbReference type="ARBA" id="ARBA00000085"/>
    </source>
</evidence>
<evidence type="ECO:0000256" key="2">
    <source>
        <dbReference type="ARBA" id="ARBA00004370"/>
    </source>
</evidence>
<dbReference type="Proteomes" id="UP000000272">
    <property type="component" value="Chromosome"/>
</dbReference>
<keyword evidence="5" id="KW-0808">Transferase</keyword>
<dbReference type="eggNOG" id="COG5002">
    <property type="taxonomic scope" value="Bacteria"/>
</dbReference>
<evidence type="ECO:0000259" key="13">
    <source>
        <dbReference type="PROSITE" id="PS50885"/>
    </source>
</evidence>
<dbReference type="RefSeq" id="WP_013276237.1">
    <property type="nucleotide sequence ID" value="NC_014377.1"/>
</dbReference>
<dbReference type="STRING" id="555079.Toce_1454"/>
<evidence type="ECO:0000259" key="11">
    <source>
        <dbReference type="PROSITE" id="PS50112"/>
    </source>
</evidence>
<dbReference type="InterPro" id="IPR013767">
    <property type="entry name" value="PAS_fold"/>
</dbReference>
<dbReference type="GO" id="GO:0000155">
    <property type="term" value="F:phosphorelay sensor kinase activity"/>
    <property type="evidence" value="ECO:0007669"/>
    <property type="project" value="InterPro"/>
</dbReference>
<dbReference type="NCBIfam" id="TIGR00229">
    <property type="entry name" value="sensory_box"/>
    <property type="match status" value="1"/>
</dbReference>
<keyword evidence="8 9" id="KW-0472">Membrane</keyword>
<dbReference type="PROSITE" id="PS50109">
    <property type="entry name" value="HIS_KIN"/>
    <property type="match status" value="1"/>
</dbReference>
<dbReference type="SUPFAM" id="SSF47384">
    <property type="entry name" value="Homodimeric domain of signal transducing histidine kinase"/>
    <property type="match status" value="1"/>
</dbReference>
<dbReference type="PANTHER" id="PTHR42878">
    <property type="entry name" value="TWO-COMPONENT HISTIDINE KINASE"/>
    <property type="match status" value="1"/>
</dbReference>
<evidence type="ECO:0000259" key="12">
    <source>
        <dbReference type="PROSITE" id="PS50113"/>
    </source>
</evidence>
<dbReference type="GO" id="GO:0000156">
    <property type="term" value="F:phosphorelay response regulator activity"/>
    <property type="evidence" value="ECO:0007669"/>
    <property type="project" value="TreeGrafter"/>
</dbReference>
<dbReference type="Gene3D" id="3.30.450.20">
    <property type="entry name" value="PAS domain"/>
    <property type="match status" value="1"/>
</dbReference>
<dbReference type="PANTHER" id="PTHR42878:SF3">
    <property type="entry name" value="HISTIDINE PROTEIN KINASE SAES"/>
    <property type="match status" value="1"/>
</dbReference>
<dbReference type="EC" id="2.7.13.3" evidence="3"/>
<dbReference type="SMART" id="SM00388">
    <property type="entry name" value="HisKA"/>
    <property type="match status" value="1"/>
</dbReference>
<comment type="catalytic activity">
    <reaction evidence="1">
        <text>ATP + protein L-histidine = ADP + protein N-phospho-L-histidine.</text>
        <dbReference type="EC" id="2.7.13.3"/>
    </reaction>
</comment>
<evidence type="ECO:0000259" key="10">
    <source>
        <dbReference type="PROSITE" id="PS50109"/>
    </source>
</evidence>
<dbReference type="CDD" id="cd00082">
    <property type="entry name" value="HisKA"/>
    <property type="match status" value="1"/>
</dbReference>
<dbReference type="PROSITE" id="PS50885">
    <property type="entry name" value="HAMP"/>
    <property type="match status" value="1"/>
</dbReference>
<dbReference type="Gene3D" id="3.30.565.10">
    <property type="entry name" value="Histidine kinase-like ATPase, C-terminal domain"/>
    <property type="match status" value="1"/>
</dbReference>
<dbReference type="InterPro" id="IPR036890">
    <property type="entry name" value="HATPase_C_sf"/>
</dbReference>
<dbReference type="PRINTS" id="PR00344">
    <property type="entry name" value="BCTRLSENSOR"/>
</dbReference>
<evidence type="ECO:0000256" key="9">
    <source>
        <dbReference type="SAM" id="Phobius"/>
    </source>
</evidence>
<evidence type="ECO:0000256" key="7">
    <source>
        <dbReference type="ARBA" id="ARBA00023012"/>
    </source>
</evidence>
<dbReference type="InterPro" id="IPR005467">
    <property type="entry name" value="His_kinase_dom"/>
</dbReference>
<keyword evidence="4" id="KW-0597">Phosphoprotein</keyword>
<dbReference type="SUPFAM" id="SSF55785">
    <property type="entry name" value="PYP-like sensor domain (PAS domain)"/>
    <property type="match status" value="1"/>
</dbReference>
<dbReference type="InterPro" id="IPR035965">
    <property type="entry name" value="PAS-like_dom_sf"/>
</dbReference>
<proteinExistence type="predicted"/>
<dbReference type="GO" id="GO:0007234">
    <property type="term" value="P:osmosensory signaling via phosphorelay pathway"/>
    <property type="evidence" value="ECO:0007669"/>
    <property type="project" value="TreeGrafter"/>
</dbReference>
<organism evidence="14 15">
    <name type="scientific">Thermosediminibacter oceani (strain ATCC BAA-1034 / DSM 16646 / JW/IW-1228P)</name>
    <dbReference type="NCBI Taxonomy" id="555079"/>
    <lineage>
        <taxon>Bacteria</taxon>
        <taxon>Bacillati</taxon>
        <taxon>Bacillota</taxon>
        <taxon>Clostridia</taxon>
        <taxon>Thermosediminibacterales</taxon>
        <taxon>Thermosediminibacteraceae</taxon>
        <taxon>Thermosediminibacter</taxon>
    </lineage>
</organism>
<accession>D9RXY2</accession>